<feature type="domain" description="Agglutinin" evidence="3">
    <location>
        <begin position="197"/>
        <end position="325"/>
    </location>
</feature>
<dbReference type="InterPro" id="IPR055267">
    <property type="entry name" value="Aerolysin-like_C"/>
</dbReference>
<gene>
    <name evidence="4" type="ORF">MKW94_013348</name>
</gene>
<dbReference type="Gene3D" id="2.80.10.50">
    <property type="match status" value="2"/>
</dbReference>
<sequence>MGTHPQAWLTTNNILLTAFYQYLQNKTKQKIREQKRKEIIIIVMELPRFFALEFIVYHKYMRHVKGGDADHPDLGCTGEEVLSPYTKFESVMPEMANNDRGLVHIRCCYNNKYWVRDNEDGDRIDPRATMPEEDDAKWSCTLFEPTFYQQQGTFQVKFKHVQLDQSLYVNTAYGSCIRVSPDINAAKFTVIDWQSLLVLPKHVAFKSAQYLSLHPDEGDDLVFASDDARDPAVGQEVVTTRDGSILLKSDCSNKYWHQDDDSRIRVHKDDSTKSLFQPIKVGDDIIALRSLSNGKFCRSYKDGEKYYLKADMPTMCKTTEIRVEELKDGRIYDETMITMASGEVVNRTNTADTVDLKLSYADTRTSSWNFSSSLMLGVKYTMEAGIPFICDGKIELSGKITLGAQYTTTTTTTRLAETVYRVNVPAQTSVKVSLKAATGKCDVPYSYTQRDTLFNGETETYRKDDGVFTGTNCYHLSYDTEEKALS</sequence>
<evidence type="ECO:0000256" key="1">
    <source>
        <dbReference type="ARBA" id="ARBA00009831"/>
    </source>
</evidence>
<reference evidence="4" key="1">
    <citation type="submission" date="2022-03" db="EMBL/GenBank/DDBJ databases">
        <title>A functionally conserved STORR gene fusion in Papaver species that diverged 16.8 million years ago.</title>
        <authorList>
            <person name="Catania T."/>
        </authorList>
    </citation>
    <scope>NUCLEOTIDE SEQUENCE</scope>
    <source>
        <strain evidence="4">S-191538</strain>
    </source>
</reference>
<organism evidence="4 5">
    <name type="scientific">Papaver nudicaule</name>
    <name type="common">Iceland poppy</name>
    <dbReference type="NCBI Taxonomy" id="74823"/>
    <lineage>
        <taxon>Eukaryota</taxon>
        <taxon>Viridiplantae</taxon>
        <taxon>Streptophyta</taxon>
        <taxon>Embryophyta</taxon>
        <taxon>Tracheophyta</taxon>
        <taxon>Spermatophyta</taxon>
        <taxon>Magnoliopsida</taxon>
        <taxon>Ranunculales</taxon>
        <taxon>Papaveraceae</taxon>
        <taxon>Papaveroideae</taxon>
        <taxon>Papaver</taxon>
    </lineage>
</organism>
<dbReference type="AlphaFoldDB" id="A0AA41W2E7"/>
<evidence type="ECO:0000259" key="3">
    <source>
        <dbReference type="SMART" id="SM00791"/>
    </source>
</evidence>
<dbReference type="InterPro" id="IPR008998">
    <property type="entry name" value="Agglutinin"/>
</dbReference>
<comment type="similarity">
    <text evidence="1">Belongs to the aerolysin family.</text>
</comment>
<dbReference type="PANTHER" id="PTHR39244">
    <property type="entry name" value="NATTERIN-4"/>
    <property type="match status" value="1"/>
</dbReference>
<proteinExistence type="inferred from homology"/>
<comment type="caution">
    <text evidence="4">The sequence shown here is derived from an EMBL/GenBank/DDBJ whole genome shotgun (WGS) entry which is preliminary data.</text>
</comment>
<dbReference type="PANTHER" id="PTHR39244:SF5">
    <property type="entry name" value="NATTERIN-3-LIKE"/>
    <property type="match status" value="1"/>
</dbReference>
<protein>
    <recommendedName>
        <fullName evidence="3">Agglutinin domain-containing protein</fullName>
    </recommendedName>
</protein>
<dbReference type="Pfam" id="PF07468">
    <property type="entry name" value="Agglutinin"/>
    <property type="match status" value="1"/>
</dbReference>
<dbReference type="InterPro" id="IPR036242">
    <property type="entry name" value="Agglutinin_dom_sf"/>
</dbReference>
<dbReference type="Proteomes" id="UP001177140">
    <property type="component" value="Unassembled WGS sequence"/>
</dbReference>
<dbReference type="Gene3D" id="2.170.15.10">
    <property type="entry name" value="Proaerolysin, chain A, domain 3"/>
    <property type="match status" value="1"/>
</dbReference>
<keyword evidence="2" id="KW-1015">Disulfide bond</keyword>
<dbReference type="InterPro" id="IPR053237">
    <property type="entry name" value="Natterin_C"/>
</dbReference>
<dbReference type="CDD" id="cd00257">
    <property type="entry name" value="beta-trefoil_FSCN-like"/>
    <property type="match status" value="1"/>
</dbReference>
<dbReference type="EMBL" id="JAJJMA010344140">
    <property type="protein sequence ID" value="MCL7051936.1"/>
    <property type="molecule type" value="Genomic_DNA"/>
</dbReference>
<dbReference type="Pfam" id="PF01117">
    <property type="entry name" value="Aerolysin"/>
    <property type="match status" value="1"/>
</dbReference>
<dbReference type="SUPFAM" id="SSF56973">
    <property type="entry name" value="Aerolisin/ETX pore-forming domain"/>
    <property type="match status" value="1"/>
</dbReference>
<keyword evidence="5" id="KW-1185">Reference proteome</keyword>
<dbReference type="SMART" id="SM00791">
    <property type="entry name" value="Agglutinin"/>
    <property type="match status" value="1"/>
</dbReference>
<accession>A0AA41W2E7</accession>
<dbReference type="CDD" id="cd20216">
    <property type="entry name" value="PFM_HFR-2-like"/>
    <property type="match status" value="1"/>
</dbReference>
<name>A0AA41W2E7_PAPNU</name>
<evidence type="ECO:0000313" key="5">
    <source>
        <dbReference type="Proteomes" id="UP001177140"/>
    </source>
</evidence>
<evidence type="ECO:0000313" key="4">
    <source>
        <dbReference type="EMBL" id="MCL7051936.1"/>
    </source>
</evidence>
<evidence type="ECO:0000256" key="2">
    <source>
        <dbReference type="ARBA" id="ARBA00023157"/>
    </source>
</evidence>
<dbReference type="SUPFAM" id="SSF50382">
    <property type="entry name" value="Agglutinin"/>
    <property type="match status" value="2"/>
</dbReference>